<name>A0A0J7KFW5_LASNI</name>
<protein>
    <submittedName>
        <fullName evidence="1">Reverse transcriptase</fullName>
    </submittedName>
</protein>
<evidence type="ECO:0000313" key="2">
    <source>
        <dbReference type="Proteomes" id="UP000036403"/>
    </source>
</evidence>
<dbReference type="EMBL" id="LBMM01008066">
    <property type="protein sequence ID" value="KMQ89172.1"/>
    <property type="molecule type" value="Genomic_DNA"/>
</dbReference>
<dbReference type="GO" id="GO:0003964">
    <property type="term" value="F:RNA-directed DNA polymerase activity"/>
    <property type="evidence" value="ECO:0007669"/>
    <property type="project" value="UniProtKB-KW"/>
</dbReference>
<reference evidence="1 2" key="1">
    <citation type="submission" date="2015-04" db="EMBL/GenBank/DDBJ databases">
        <title>Lasius niger genome sequencing.</title>
        <authorList>
            <person name="Konorov E.A."/>
            <person name="Nikitin M.A."/>
            <person name="Kirill M.V."/>
            <person name="Chang P."/>
        </authorList>
    </citation>
    <scope>NUCLEOTIDE SEQUENCE [LARGE SCALE GENOMIC DNA]</scope>
    <source>
        <tissue evidence="1">Whole</tissue>
    </source>
</reference>
<sequence length="102" mass="12207">MCERWRRYLERPNTPGEYTKLAIVPNLEVWLARKHGGMTYHLTQVMTGHGCFGRFLFRIGRRPNRSCDFCGEEDNAFHTLRECPAWERLTMRRKLELELHIV</sequence>
<keyword evidence="1" id="KW-0548">Nucleotidyltransferase</keyword>
<dbReference type="PaxDb" id="67767-A0A0J7KFW5"/>
<dbReference type="OrthoDB" id="7615806at2759"/>
<organism evidence="1 2">
    <name type="scientific">Lasius niger</name>
    <name type="common">Black garden ant</name>
    <dbReference type="NCBI Taxonomy" id="67767"/>
    <lineage>
        <taxon>Eukaryota</taxon>
        <taxon>Metazoa</taxon>
        <taxon>Ecdysozoa</taxon>
        <taxon>Arthropoda</taxon>
        <taxon>Hexapoda</taxon>
        <taxon>Insecta</taxon>
        <taxon>Pterygota</taxon>
        <taxon>Neoptera</taxon>
        <taxon>Endopterygota</taxon>
        <taxon>Hymenoptera</taxon>
        <taxon>Apocrita</taxon>
        <taxon>Aculeata</taxon>
        <taxon>Formicoidea</taxon>
        <taxon>Formicidae</taxon>
        <taxon>Formicinae</taxon>
        <taxon>Lasius</taxon>
        <taxon>Lasius</taxon>
    </lineage>
</organism>
<dbReference type="Proteomes" id="UP000036403">
    <property type="component" value="Unassembled WGS sequence"/>
</dbReference>
<keyword evidence="1" id="KW-0808">Transferase</keyword>
<keyword evidence="1" id="KW-0695">RNA-directed DNA polymerase</keyword>
<comment type="caution">
    <text evidence="1">The sequence shown here is derived from an EMBL/GenBank/DDBJ whole genome shotgun (WGS) entry which is preliminary data.</text>
</comment>
<evidence type="ECO:0000313" key="1">
    <source>
        <dbReference type="EMBL" id="KMQ89172.1"/>
    </source>
</evidence>
<keyword evidence="2" id="KW-1185">Reference proteome</keyword>
<dbReference type="AlphaFoldDB" id="A0A0J7KFW5"/>
<proteinExistence type="predicted"/>
<gene>
    <name evidence="1" type="ORF">RF55_11221</name>
</gene>
<accession>A0A0J7KFW5</accession>